<proteinExistence type="predicted"/>
<dbReference type="GO" id="GO:0005739">
    <property type="term" value="C:mitochondrion"/>
    <property type="evidence" value="ECO:0007669"/>
    <property type="project" value="TreeGrafter"/>
</dbReference>
<protein>
    <recommendedName>
        <fullName evidence="5">TauD/TfdA-like domain-containing protein</fullName>
    </recommendedName>
</protein>
<name>A0A7S0AMY0_9DINO</name>
<organism evidence="6">
    <name type="scientific">Pyrodinium bahamense</name>
    <dbReference type="NCBI Taxonomy" id="73915"/>
    <lineage>
        <taxon>Eukaryota</taxon>
        <taxon>Sar</taxon>
        <taxon>Alveolata</taxon>
        <taxon>Dinophyceae</taxon>
        <taxon>Gonyaulacales</taxon>
        <taxon>Pyrocystaceae</taxon>
        <taxon>Pyrodinium</taxon>
    </lineage>
</organism>
<dbReference type="GO" id="GO:0016491">
    <property type="term" value="F:oxidoreductase activity"/>
    <property type="evidence" value="ECO:0007669"/>
    <property type="project" value="UniProtKB-KW"/>
</dbReference>
<evidence type="ECO:0000256" key="3">
    <source>
        <dbReference type="ARBA" id="ARBA00022873"/>
    </source>
</evidence>
<dbReference type="InterPro" id="IPR003819">
    <property type="entry name" value="TauD/TfdA-like"/>
</dbReference>
<evidence type="ECO:0000313" key="6">
    <source>
        <dbReference type="EMBL" id="CAD8368021.1"/>
    </source>
</evidence>
<keyword evidence="3" id="KW-0124">Carnitine biosynthesis</keyword>
<dbReference type="GO" id="GO:0045329">
    <property type="term" value="P:carnitine biosynthetic process"/>
    <property type="evidence" value="ECO:0007669"/>
    <property type="project" value="UniProtKB-KW"/>
</dbReference>
<comment type="pathway">
    <text evidence="2">Amine and polyamine biosynthesis; carnitine biosynthesis.</text>
</comment>
<dbReference type="Gene3D" id="3.60.130.10">
    <property type="entry name" value="Clavaminate synthase-like"/>
    <property type="match status" value="1"/>
</dbReference>
<dbReference type="InterPro" id="IPR050411">
    <property type="entry name" value="AlphaKG_dependent_hydroxylases"/>
</dbReference>
<reference evidence="6" key="1">
    <citation type="submission" date="2021-01" db="EMBL/GenBank/DDBJ databases">
        <authorList>
            <person name="Corre E."/>
            <person name="Pelletier E."/>
            <person name="Niang G."/>
            <person name="Scheremetjew M."/>
            <person name="Finn R."/>
            <person name="Kale V."/>
            <person name="Holt S."/>
            <person name="Cochrane G."/>
            <person name="Meng A."/>
            <person name="Brown T."/>
            <person name="Cohen L."/>
        </authorList>
    </citation>
    <scope>NUCLEOTIDE SEQUENCE</scope>
    <source>
        <strain evidence="6">Pbaha01</strain>
    </source>
</reference>
<evidence type="ECO:0000256" key="1">
    <source>
        <dbReference type="ARBA" id="ARBA00001961"/>
    </source>
</evidence>
<evidence type="ECO:0000256" key="4">
    <source>
        <dbReference type="ARBA" id="ARBA00023002"/>
    </source>
</evidence>
<evidence type="ECO:0000256" key="2">
    <source>
        <dbReference type="ARBA" id="ARBA00005022"/>
    </source>
</evidence>
<accession>A0A7S0AMY0</accession>
<dbReference type="SUPFAM" id="SSF51197">
    <property type="entry name" value="Clavaminate synthase-like"/>
    <property type="match status" value="1"/>
</dbReference>
<feature type="domain" description="TauD/TfdA-like" evidence="5">
    <location>
        <begin position="181"/>
        <end position="404"/>
    </location>
</feature>
<sequence>MAATGLDPLRQALGATRGMRIARARPVNEGKQLDIEFVDRTAYRFHVEWMKDSIAGDVTSDFSHKSAQDVAGAKTCVAVDAKPMQNGSKLVVQFQCGDTSMVGTSMSEEYVSTWLHAFAPYVGQPLHSNYSRPPWLAEGSSGCGLAGGGIAERGCSGGGRRHALPSSPLFKRPGGLRQLWQPWGAELEIPMFDSSVLACDKAAQIDFLEKLGNHGVALIKGVEPPESLEGDAAAAPLRRLLGNVVGRPGELLLPGHGRNGSDHDHHIVMAAHHDYSPDNGYLQFVYQAQGSARSTVCDGLALADYFCKHHAEEFRLLTTTPLVHSHEGISTVIELNASGSLEKVVQPDAKLSLCALPYDMFERFMEAHRLWATLAERPRFACGFAWPEHSVLVTNRWRVLHGPVVTAGATERAVCVGYVTKSTYENRYRLLRQKKKSEKHRVVNGRDLTSLFPRRCPLLIR</sequence>
<comment type="cofactor">
    <cofactor evidence="1">
        <name>L-ascorbate</name>
        <dbReference type="ChEBI" id="CHEBI:38290"/>
    </cofactor>
</comment>
<dbReference type="Pfam" id="PF02668">
    <property type="entry name" value="TauD"/>
    <property type="match status" value="1"/>
</dbReference>
<keyword evidence="4" id="KW-0560">Oxidoreductase</keyword>
<evidence type="ECO:0000259" key="5">
    <source>
        <dbReference type="Pfam" id="PF02668"/>
    </source>
</evidence>
<gene>
    <name evidence="6" type="ORF">PBAH0796_LOCUS18668</name>
</gene>
<dbReference type="EMBL" id="HBEG01030585">
    <property type="protein sequence ID" value="CAD8368021.1"/>
    <property type="molecule type" value="Transcribed_RNA"/>
</dbReference>
<dbReference type="AlphaFoldDB" id="A0A7S0AMY0"/>
<dbReference type="PANTHER" id="PTHR10696:SF51">
    <property type="entry name" value="TRIMETHYLLYSINE DIOXYGENASE, MITOCHONDRIAL"/>
    <property type="match status" value="1"/>
</dbReference>
<dbReference type="InterPro" id="IPR042098">
    <property type="entry name" value="TauD-like_sf"/>
</dbReference>
<dbReference type="PANTHER" id="PTHR10696">
    <property type="entry name" value="GAMMA-BUTYROBETAINE HYDROXYLASE-RELATED"/>
    <property type="match status" value="1"/>
</dbReference>